<accession>A0A9X3LET9</accession>
<gene>
    <name evidence="1" type="ORF">M9R32_00315</name>
</gene>
<organism evidence="1 2">
    <name type="scientific">Paenisporosarcina quisquiliarum</name>
    <dbReference type="NCBI Taxonomy" id="365346"/>
    <lineage>
        <taxon>Bacteria</taxon>
        <taxon>Bacillati</taxon>
        <taxon>Bacillota</taxon>
        <taxon>Bacilli</taxon>
        <taxon>Bacillales</taxon>
        <taxon>Caryophanaceae</taxon>
        <taxon>Paenisporosarcina</taxon>
    </lineage>
</organism>
<dbReference type="EMBL" id="JAMKBJ010000001">
    <property type="protein sequence ID" value="MCZ8535626.1"/>
    <property type="molecule type" value="Genomic_DNA"/>
</dbReference>
<proteinExistence type="predicted"/>
<evidence type="ECO:0000313" key="1">
    <source>
        <dbReference type="EMBL" id="MCZ8535626.1"/>
    </source>
</evidence>
<sequence length="538" mass="60072">MSPTIQPSIRTAVTNEQVISLRHGQVVHASVNKIFPDQRAEVQIGNHKMMAKLEVPLKAGDAHYFQVLGNQETLQLKVVTDALNPSITTSNQTRQLMDSLQLPKTTEMQSIVQQMIKEKIPLSKEQLLLAEQWLKEIPPQVKLSEGLMAIQKLSELKLTFTNENFTMLISGQDKNGLHQLLDAFKLALKNDTSIPTSQKGSIEKVLMQITQPFLNEFGGAILGQVIDRLLSENTSESDKLTLLNLLKEVGLVPKQATLANWLSSEARHFQPSETNQKLPTPAADHVMSLLTSMNRKELDAKVFEQLTMLSRKSNNLVVQQALAMAEANIQSGMNGVTIEQAMKQILSNIGFDYESKLAQGSNLSQISESLKPQLLALLQNSEISAQLKETAETIVSRLNGMQILSGDNGPQHQLLMQVPLDFFGKRMDASLQWNGQMKDDGKIDSNYARVMFYLDLSSLKETVIDMQIQNRIITINVYNESEALMPYADQFREALKTGLNSLNYQLSGVFMKSYSKQPEPPPILTKTQVSKWGVDILV</sequence>
<keyword evidence="2" id="KW-1185">Reference proteome</keyword>
<evidence type="ECO:0008006" key="3">
    <source>
        <dbReference type="Google" id="ProtNLM"/>
    </source>
</evidence>
<name>A0A9X3LET9_9BACL</name>
<reference evidence="1" key="1">
    <citation type="submission" date="2022-05" db="EMBL/GenBank/DDBJ databases">
        <authorList>
            <person name="Colautti A."/>
            <person name="Iacumin L."/>
        </authorList>
    </citation>
    <scope>NUCLEOTIDE SEQUENCE</scope>
    <source>
        <strain evidence="1">SK 55</strain>
    </source>
</reference>
<evidence type="ECO:0000313" key="2">
    <source>
        <dbReference type="Proteomes" id="UP001152173"/>
    </source>
</evidence>
<dbReference type="AlphaFoldDB" id="A0A9X3LET9"/>
<dbReference type="Proteomes" id="UP001152173">
    <property type="component" value="Unassembled WGS sequence"/>
</dbReference>
<protein>
    <recommendedName>
        <fullName evidence="3">Hook-length control protein FliK</fullName>
    </recommendedName>
</protein>
<comment type="caution">
    <text evidence="1">The sequence shown here is derived from an EMBL/GenBank/DDBJ whole genome shotgun (WGS) entry which is preliminary data.</text>
</comment>
<dbReference type="RefSeq" id="WP_269924749.1">
    <property type="nucleotide sequence ID" value="NZ_JAMKBJ010000001.1"/>
</dbReference>